<proteinExistence type="inferred from homology"/>
<name>A0ABC9HGU3_9POAL</name>
<dbReference type="InterPro" id="IPR043129">
    <property type="entry name" value="ATPase_NBD"/>
</dbReference>
<sequence>MSVTSSSPSGDRSRATSPPPLVSSPAPSLPLSQMLVRRLLLRPLLPSQLRSSLGPAELRSIRTWAGFLLPGGLQNPKILQHVNMPLCLPWTKHRIGRCATFSTVQSKVAAVGIDFGCKSSRVAIIDSLVPDVIASEIGNLMPSYVTVIQQSTFIPYVRGLQNLDYVGRRAAVGEIARRQMLRHPSDVIFNTKKLVGKHFDDYHVQEMRKKVPFGIVKGPRGEAWVEVHGMKFSPVEMTKAIFAKLKDIVQMNQFHHVLKAVISVPAFFSVQQRKDIISAGNGAGFEVLQLIDEPTAAALSSTAVKEGVVVVFGMGAGSYSISILQMSGTDIETKVQFDDPSLGGDQFDDILVDYFVKEVIRHHSVDIRDDKHAIVRLVAEAEKTKVRLSTEPEVRVLIPCLTGSADGPIDLNITVSRAKFENLVSHLVEQIQVKCQNIVKDAKLANEDIREIIIMGGMTRVPKIQRIICEVFGKHQSTRVNPEEAVVIGSALQAALTIEDQHEMRTDMIPLSIGVESAKGVFMRIIPRHTTIPATRTIKVPVWCRECICIRIFMGEHIRVQQNKFLGEIEVCNKQRPYQGPDTFELTFEVDKDNVLNVTVRNSDDQLEVTSDFKKATKVFPIHGTACKPNVQNALLDWPMHMVGIHAHLRNLARLVMNTLNDVLSVRKDELPEDLCEDAVKALIDLRMTLEGDVDVDKLKHANLCRSTTVTAAVTAWLPSSHPVSPTPSIQHHRLLAFHQNTRCVLVWFGISTDT</sequence>
<keyword evidence="2 3" id="KW-0067">ATP-binding</keyword>
<evidence type="ECO:0000313" key="5">
    <source>
        <dbReference type="EMBL" id="CAM0153098.1"/>
    </source>
</evidence>
<dbReference type="Proteomes" id="UP001497457">
    <property type="component" value="Unassembled WGS sequence"/>
</dbReference>
<dbReference type="Gene3D" id="3.90.640.10">
    <property type="entry name" value="Actin, Chain A, domain 4"/>
    <property type="match status" value="1"/>
</dbReference>
<dbReference type="SUPFAM" id="SSF100920">
    <property type="entry name" value="Heat shock protein 70kD (HSP70), peptide-binding domain"/>
    <property type="match status" value="1"/>
</dbReference>
<gene>
    <name evidence="5" type="ORF">URODEC1_LOCUS125854</name>
</gene>
<dbReference type="InterPro" id="IPR029047">
    <property type="entry name" value="HSP70_peptide-bd_sf"/>
</dbReference>
<keyword evidence="1 3" id="KW-0547">Nucleotide-binding</keyword>
<dbReference type="GO" id="GO:0005524">
    <property type="term" value="F:ATP binding"/>
    <property type="evidence" value="ECO:0007669"/>
    <property type="project" value="UniProtKB-KW"/>
</dbReference>
<evidence type="ECO:0000256" key="2">
    <source>
        <dbReference type="ARBA" id="ARBA00022840"/>
    </source>
</evidence>
<comment type="caution">
    <text evidence="5">The sequence shown here is derived from an EMBL/GenBank/DDBJ whole genome shotgun (WGS) entry which is preliminary data.</text>
</comment>
<feature type="compositionally biased region" description="Polar residues" evidence="4">
    <location>
        <begin position="1"/>
        <end position="10"/>
    </location>
</feature>
<dbReference type="FunFam" id="3.90.640.10:FF:000003">
    <property type="entry name" value="Molecular chaperone DnaK"/>
    <property type="match status" value="1"/>
</dbReference>
<dbReference type="Gene3D" id="2.60.34.10">
    <property type="entry name" value="Substrate Binding Domain Of DNAk, Chain A, domain 1"/>
    <property type="match status" value="1"/>
</dbReference>
<evidence type="ECO:0000256" key="1">
    <source>
        <dbReference type="ARBA" id="ARBA00022741"/>
    </source>
</evidence>
<comment type="similarity">
    <text evidence="3">Belongs to the heat shock protein 70 family.</text>
</comment>
<dbReference type="Pfam" id="PF00012">
    <property type="entry name" value="HSP70"/>
    <property type="match status" value="1"/>
</dbReference>
<dbReference type="PROSITE" id="PS01036">
    <property type="entry name" value="HSP70_3"/>
    <property type="match status" value="1"/>
</dbReference>
<organism evidence="5 6">
    <name type="scientific">Urochloa decumbens</name>
    <dbReference type="NCBI Taxonomy" id="240449"/>
    <lineage>
        <taxon>Eukaryota</taxon>
        <taxon>Viridiplantae</taxon>
        <taxon>Streptophyta</taxon>
        <taxon>Embryophyta</taxon>
        <taxon>Tracheophyta</taxon>
        <taxon>Spermatophyta</taxon>
        <taxon>Magnoliopsida</taxon>
        <taxon>Liliopsida</taxon>
        <taxon>Poales</taxon>
        <taxon>Poaceae</taxon>
        <taxon>PACMAD clade</taxon>
        <taxon>Panicoideae</taxon>
        <taxon>Panicodae</taxon>
        <taxon>Paniceae</taxon>
        <taxon>Melinidinae</taxon>
        <taxon>Urochloa</taxon>
    </lineage>
</organism>
<feature type="region of interest" description="Disordered" evidence="4">
    <location>
        <begin position="1"/>
        <end position="26"/>
    </location>
</feature>
<accession>A0ABC9HGU3</accession>
<reference evidence="5 6" key="1">
    <citation type="submission" date="2024-10" db="EMBL/GenBank/DDBJ databases">
        <authorList>
            <person name="Ryan C."/>
        </authorList>
    </citation>
    <scope>NUCLEOTIDE SEQUENCE [LARGE SCALE GENOMIC DNA]</scope>
</reference>
<evidence type="ECO:0000256" key="4">
    <source>
        <dbReference type="SAM" id="MobiDB-lite"/>
    </source>
</evidence>
<dbReference type="PANTHER" id="PTHR19375">
    <property type="entry name" value="HEAT SHOCK PROTEIN 70KDA"/>
    <property type="match status" value="1"/>
</dbReference>
<evidence type="ECO:0000256" key="3">
    <source>
        <dbReference type="RuleBase" id="RU003322"/>
    </source>
</evidence>
<keyword evidence="6" id="KW-1185">Reference proteome</keyword>
<dbReference type="AlphaFoldDB" id="A0ABC9HGU3"/>
<protein>
    <submittedName>
        <fullName evidence="5">Uncharacterized protein</fullName>
    </submittedName>
</protein>
<dbReference type="InterPro" id="IPR013126">
    <property type="entry name" value="Hsp_70_fam"/>
</dbReference>
<dbReference type="EMBL" id="CAXIPR030007053">
    <property type="protein sequence ID" value="CAM0153098.1"/>
    <property type="molecule type" value="Genomic_DNA"/>
</dbReference>
<dbReference type="PRINTS" id="PR00301">
    <property type="entry name" value="HEATSHOCK70"/>
</dbReference>
<dbReference type="Gene3D" id="3.30.30.30">
    <property type="match status" value="1"/>
</dbReference>
<dbReference type="InterPro" id="IPR018181">
    <property type="entry name" value="Heat_shock_70_CS"/>
</dbReference>
<dbReference type="SUPFAM" id="SSF53067">
    <property type="entry name" value="Actin-like ATPase domain"/>
    <property type="match status" value="2"/>
</dbReference>
<dbReference type="Gene3D" id="3.30.420.40">
    <property type="match status" value="2"/>
</dbReference>
<evidence type="ECO:0000313" key="6">
    <source>
        <dbReference type="Proteomes" id="UP001497457"/>
    </source>
</evidence>